<evidence type="ECO:0000313" key="2">
    <source>
        <dbReference type="EMBL" id="MBI3630843.1"/>
    </source>
</evidence>
<dbReference type="PANTHER" id="PTHR43792">
    <property type="entry name" value="GNAT FAMILY, PUTATIVE (AFU_ORTHOLOGUE AFUA_3G00765)-RELATED-RELATED"/>
    <property type="match status" value="1"/>
</dbReference>
<evidence type="ECO:0000313" key="3">
    <source>
        <dbReference type="Proteomes" id="UP000753196"/>
    </source>
</evidence>
<protein>
    <submittedName>
        <fullName evidence="2">GNAT family N-acetyltransferase</fullName>
    </submittedName>
</protein>
<evidence type="ECO:0000259" key="1">
    <source>
        <dbReference type="PROSITE" id="PS51186"/>
    </source>
</evidence>
<dbReference type="InterPro" id="IPR000182">
    <property type="entry name" value="GNAT_dom"/>
</dbReference>
<proteinExistence type="predicted"/>
<sequence length="167" mass="19335">MLLQTQEIRLVPVDASHKDIFIALANIPEINHRVNKPFPYLETHFDELLNKKTAFVHHTWMIEKAGSIAGVINTAAARHTKVFQGGYWIHPDYWGKNIATDAVLLMRDFLFERYSAIRAQAVVEPDNTASMRVLEKCGYIREGMLRKFYPSMTRDLLDVYMYAYVRG</sequence>
<dbReference type="InterPro" id="IPR051531">
    <property type="entry name" value="N-acetyltransferase"/>
</dbReference>
<dbReference type="EMBL" id="JACQCR010000015">
    <property type="protein sequence ID" value="MBI3630843.1"/>
    <property type="molecule type" value="Genomic_DNA"/>
</dbReference>
<name>A0A932QZR6_9BACT</name>
<dbReference type="AlphaFoldDB" id="A0A932QZR6"/>
<dbReference type="PROSITE" id="PS51186">
    <property type="entry name" value="GNAT"/>
    <property type="match status" value="1"/>
</dbReference>
<feature type="domain" description="N-acetyltransferase" evidence="1">
    <location>
        <begin position="8"/>
        <end position="166"/>
    </location>
</feature>
<dbReference type="Proteomes" id="UP000753196">
    <property type="component" value="Unassembled WGS sequence"/>
</dbReference>
<accession>A0A932QZR6</accession>
<gene>
    <name evidence="2" type="ORF">HY221_00705</name>
</gene>
<organism evidence="2 3">
    <name type="scientific">Candidatus Sungiibacteriota bacterium</name>
    <dbReference type="NCBI Taxonomy" id="2750080"/>
    <lineage>
        <taxon>Bacteria</taxon>
        <taxon>Candidatus Sungiibacteriota</taxon>
    </lineage>
</organism>
<dbReference type="InterPro" id="IPR016181">
    <property type="entry name" value="Acyl_CoA_acyltransferase"/>
</dbReference>
<comment type="caution">
    <text evidence="2">The sequence shown here is derived from an EMBL/GenBank/DDBJ whole genome shotgun (WGS) entry which is preliminary data.</text>
</comment>
<dbReference type="GO" id="GO:0016747">
    <property type="term" value="F:acyltransferase activity, transferring groups other than amino-acyl groups"/>
    <property type="evidence" value="ECO:0007669"/>
    <property type="project" value="InterPro"/>
</dbReference>
<dbReference type="Gene3D" id="3.40.630.30">
    <property type="match status" value="1"/>
</dbReference>
<dbReference type="SUPFAM" id="SSF55729">
    <property type="entry name" value="Acyl-CoA N-acyltransferases (Nat)"/>
    <property type="match status" value="1"/>
</dbReference>
<reference evidence="2" key="1">
    <citation type="submission" date="2020-07" db="EMBL/GenBank/DDBJ databases">
        <title>Huge and variable diversity of episymbiotic CPR bacteria and DPANN archaea in groundwater ecosystems.</title>
        <authorList>
            <person name="He C.Y."/>
            <person name="Keren R."/>
            <person name="Whittaker M."/>
            <person name="Farag I.F."/>
            <person name="Doudna J."/>
            <person name="Cate J.H.D."/>
            <person name="Banfield J.F."/>
        </authorList>
    </citation>
    <scope>NUCLEOTIDE SEQUENCE</scope>
    <source>
        <strain evidence="2">NC_groundwater_973_Pr1_S-0.2um_54_13</strain>
    </source>
</reference>
<dbReference type="Pfam" id="PF13302">
    <property type="entry name" value="Acetyltransf_3"/>
    <property type="match status" value="1"/>
</dbReference>